<evidence type="ECO:0000256" key="23">
    <source>
        <dbReference type="ARBA" id="ARBA00033406"/>
    </source>
</evidence>
<evidence type="ECO:0000256" key="10">
    <source>
        <dbReference type="ARBA" id="ARBA00022679"/>
    </source>
</evidence>
<dbReference type="OrthoDB" id="9799199at2"/>
<comment type="pathway">
    <text evidence="3">Phospholipid metabolism; CDP-diacylglycerol biosynthesis; CDP-diacylglycerol from sn-glycerol 3-phosphate: step 3/3.</text>
</comment>
<evidence type="ECO:0000313" key="26">
    <source>
        <dbReference type="Proteomes" id="UP000263232"/>
    </source>
</evidence>
<feature type="transmembrane region" description="Helical" evidence="24">
    <location>
        <begin position="82"/>
        <end position="100"/>
    </location>
</feature>
<evidence type="ECO:0000256" key="3">
    <source>
        <dbReference type="ARBA" id="ARBA00005119"/>
    </source>
</evidence>
<sequence>MKERVLGALMGLAVFLPLIYLGGGYFAFCMLVLGILGLAELAAMKGINYKSHIGVLSSVGLASVLIPARYFPGFLAGMNVEIIYYIIAIILLVITVFQHESFDIEDAALLMFGAIYIGFGFRFLIEIRDMGLETIIYQFIVIWSTDIGAYLFGRRFGKRQMAPQVSPNKTWEGFFGGTLLALVVGSLYIYLIDPNLGSINSVWIVTLSMAITGQLGDLVESAYKRHFKVKDSGNFLPGHGGVLDRFDSTIFTSFLFMIWLNLFR</sequence>
<evidence type="ECO:0000256" key="24">
    <source>
        <dbReference type="SAM" id="Phobius"/>
    </source>
</evidence>
<dbReference type="EMBL" id="CP023434">
    <property type="protein sequence ID" value="AXY25467.1"/>
    <property type="molecule type" value="Genomic_DNA"/>
</dbReference>
<dbReference type="KEGG" id="abae:CL176_05335"/>
<evidence type="ECO:0000256" key="5">
    <source>
        <dbReference type="ARBA" id="ARBA00010185"/>
    </source>
</evidence>
<accession>A0A347WK60</accession>
<evidence type="ECO:0000256" key="22">
    <source>
        <dbReference type="ARBA" id="ARBA00032743"/>
    </source>
</evidence>
<evidence type="ECO:0000256" key="9">
    <source>
        <dbReference type="ARBA" id="ARBA00022516"/>
    </source>
</evidence>
<dbReference type="Pfam" id="PF01148">
    <property type="entry name" value="CTP_transf_1"/>
    <property type="match status" value="1"/>
</dbReference>
<evidence type="ECO:0000256" key="11">
    <source>
        <dbReference type="ARBA" id="ARBA00022692"/>
    </source>
</evidence>
<evidence type="ECO:0000256" key="2">
    <source>
        <dbReference type="ARBA" id="ARBA00004651"/>
    </source>
</evidence>
<feature type="transmembrane region" description="Helical" evidence="24">
    <location>
        <begin position="107"/>
        <end position="125"/>
    </location>
</feature>
<comment type="catalytic activity">
    <reaction evidence="1">
        <text>a 1,2-diacyl-sn-glycero-3-phosphate + CTP + H(+) = a CDP-1,2-diacyl-sn-glycerol + diphosphate</text>
        <dbReference type="Rhea" id="RHEA:16229"/>
        <dbReference type="ChEBI" id="CHEBI:15378"/>
        <dbReference type="ChEBI" id="CHEBI:33019"/>
        <dbReference type="ChEBI" id="CHEBI:37563"/>
        <dbReference type="ChEBI" id="CHEBI:58332"/>
        <dbReference type="ChEBI" id="CHEBI:58608"/>
        <dbReference type="EC" id="2.7.7.41"/>
    </reaction>
</comment>
<dbReference type="GO" id="GO:0005886">
    <property type="term" value="C:plasma membrane"/>
    <property type="evidence" value="ECO:0007669"/>
    <property type="project" value="UniProtKB-SubCell"/>
</dbReference>
<keyword evidence="9" id="KW-0444">Lipid biosynthesis</keyword>
<reference evidence="25 26" key="1">
    <citation type="submission" date="2017-09" db="EMBL/GenBank/DDBJ databases">
        <title>Complete genome sequence of Oxytococcus suis strain ZY16052.</title>
        <authorList>
            <person name="Li F."/>
        </authorList>
    </citation>
    <scope>NUCLEOTIDE SEQUENCE [LARGE SCALE GENOMIC DNA]</scope>
    <source>
        <strain evidence="25 26">ZY16052</strain>
    </source>
</reference>
<dbReference type="RefSeq" id="WP_118990378.1">
    <property type="nucleotide sequence ID" value="NZ_CP023434.1"/>
</dbReference>
<keyword evidence="10 25" id="KW-0808">Transferase</keyword>
<dbReference type="GO" id="GO:0004605">
    <property type="term" value="F:phosphatidate cytidylyltransferase activity"/>
    <property type="evidence" value="ECO:0007669"/>
    <property type="project" value="UniProtKB-EC"/>
</dbReference>
<feature type="transmembrane region" description="Helical" evidence="24">
    <location>
        <begin position="246"/>
        <end position="263"/>
    </location>
</feature>
<dbReference type="GO" id="GO:0016024">
    <property type="term" value="P:CDP-diacylglycerol biosynthetic process"/>
    <property type="evidence" value="ECO:0007669"/>
    <property type="project" value="TreeGrafter"/>
</dbReference>
<keyword evidence="26" id="KW-1185">Reference proteome</keyword>
<evidence type="ECO:0000256" key="12">
    <source>
        <dbReference type="ARBA" id="ARBA00022695"/>
    </source>
</evidence>
<dbReference type="PANTHER" id="PTHR46382">
    <property type="entry name" value="PHOSPHATIDATE CYTIDYLYLTRANSFERASE"/>
    <property type="match status" value="1"/>
</dbReference>
<evidence type="ECO:0000256" key="13">
    <source>
        <dbReference type="ARBA" id="ARBA00022989"/>
    </source>
</evidence>
<evidence type="ECO:0000256" key="4">
    <source>
        <dbReference type="ARBA" id="ARBA00005189"/>
    </source>
</evidence>
<evidence type="ECO:0000256" key="18">
    <source>
        <dbReference type="ARBA" id="ARBA00029893"/>
    </source>
</evidence>
<evidence type="ECO:0000256" key="1">
    <source>
        <dbReference type="ARBA" id="ARBA00001698"/>
    </source>
</evidence>
<keyword evidence="12 25" id="KW-0548">Nucleotidyltransferase</keyword>
<keyword evidence="13 24" id="KW-1133">Transmembrane helix</keyword>
<protein>
    <recommendedName>
        <fullName evidence="7">Phosphatidate cytidylyltransferase</fullName>
        <ecNumber evidence="6">2.7.7.41</ecNumber>
    </recommendedName>
    <alternativeName>
        <fullName evidence="20">CDP-DAG synthase</fullName>
    </alternativeName>
    <alternativeName>
        <fullName evidence="22">CDP-DG synthase</fullName>
    </alternativeName>
    <alternativeName>
        <fullName evidence="18">CDP-diacylglycerol synthase</fullName>
    </alternativeName>
    <alternativeName>
        <fullName evidence="21">CDP-diglyceride pyrophosphorylase</fullName>
    </alternativeName>
    <alternativeName>
        <fullName evidence="23">CDP-diglyceride synthase</fullName>
    </alternativeName>
    <alternativeName>
        <fullName evidence="19">CTP:phosphatidate cytidylyltransferase</fullName>
    </alternativeName>
</protein>
<evidence type="ECO:0000256" key="19">
    <source>
        <dbReference type="ARBA" id="ARBA00031825"/>
    </source>
</evidence>
<evidence type="ECO:0000256" key="8">
    <source>
        <dbReference type="ARBA" id="ARBA00022475"/>
    </source>
</evidence>
<keyword evidence="17" id="KW-1208">Phospholipid metabolism</keyword>
<organism evidence="25 26">
    <name type="scientific">Suicoccus acidiformans</name>
    <dbReference type="NCBI Taxonomy" id="2036206"/>
    <lineage>
        <taxon>Bacteria</taxon>
        <taxon>Bacillati</taxon>
        <taxon>Bacillota</taxon>
        <taxon>Bacilli</taxon>
        <taxon>Lactobacillales</taxon>
        <taxon>Aerococcaceae</taxon>
        <taxon>Suicoccus</taxon>
    </lineage>
</organism>
<keyword evidence="15 24" id="KW-0472">Membrane</keyword>
<keyword evidence="8" id="KW-1003">Cell membrane</keyword>
<proteinExistence type="inferred from homology"/>
<gene>
    <name evidence="25" type="ORF">CL176_05335</name>
</gene>
<dbReference type="EC" id="2.7.7.41" evidence="6"/>
<evidence type="ECO:0000256" key="7">
    <source>
        <dbReference type="ARBA" id="ARBA00019373"/>
    </source>
</evidence>
<evidence type="ECO:0000313" key="25">
    <source>
        <dbReference type="EMBL" id="AXY25467.1"/>
    </source>
</evidence>
<keyword evidence="11 24" id="KW-0812">Transmembrane</keyword>
<keyword evidence="16" id="KW-0594">Phospholipid biosynthesis</keyword>
<evidence type="ECO:0000256" key="17">
    <source>
        <dbReference type="ARBA" id="ARBA00023264"/>
    </source>
</evidence>
<dbReference type="AlphaFoldDB" id="A0A347WK60"/>
<feature type="transmembrane region" description="Helical" evidence="24">
    <location>
        <begin position="6"/>
        <end position="39"/>
    </location>
</feature>
<feature type="transmembrane region" description="Helical" evidence="24">
    <location>
        <begin position="173"/>
        <end position="192"/>
    </location>
</feature>
<name>A0A347WK60_9LACT</name>
<evidence type="ECO:0000256" key="20">
    <source>
        <dbReference type="ARBA" id="ARBA00032253"/>
    </source>
</evidence>
<evidence type="ECO:0000256" key="21">
    <source>
        <dbReference type="ARBA" id="ARBA00032396"/>
    </source>
</evidence>
<dbReference type="Proteomes" id="UP000263232">
    <property type="component" value="Chromosome"/>
</dbReference>
<evidence type="ECO:0000256" key="15">
    <source>
        <dbReference type="ARBA" id="ARBA00023136"/>
    </source>
</evidence>
<evidence type="ECO:0000256" key="6">
    <source>
        <dbReference type="ARBA" id="ARBA00012487"/>
    </source>
</evidence>
<evidence type="ECO:0000256" key="14">
    <source>
        <dbReference type="ARBA" id="ARBA00023098"/>
    </source>
</evidence>
<keyword evidence="14" id="KW-0443">Lipid metabolism</keyword>
<comment type="subcellular location">
    <subcellularLocation>
        <location evidence="2">Cell membrane</location>
        <topology evidence="2">Multi-pass membrane protein</topology>
    </subcellularLocation>
</comment>
<comment type="similarity">
    <text evidence="5">Belongs to the CDS family.</text>
</comment>
<dbReference type="PANTHER" id="PTHR46382:SF1">
    <property type="entry name" value="PHOSPHATIDATE CYTIDYLYLTRANSFERASE"/>
    <property type="match status" value="1"/>
</dbReference>
<comment type="pathway">
    <text evidence="4">Lipid metabolism.</text>
</comment>
<feature type="transmembrane region" description="Helical" evidence="24">
    <location>
        <begin position="131"/>
        <end position="152"/>
    </location>
</feature>
<evidence type="ECO:0000256" key="16">
    <source>
        <dbReference type="ARBA" id="ARBA00023209"/>
    </source>
</evidence>